<keyword evidence="7" id="KW-0998">Cell outer membrane</keyword>
<dbReference type="Proteomes" id="UP000494330">
    <property type="component" value="Unassembled WGS sequence"/>
</dbReference>
<evidence type="ECO:0000256" key="2">
    <source>
        <dbReference type="ARBA" id="ARBA00008163"/>
    </source>
</evidence>
<evidence type="ECO:0000256" key="8">
    <source>
        <dbReference type="SAM" id="SignalP"/>
    </source>
</evidence>
<evidence type="ECO:0000313" key="9">
    <source>
        <dbReference type="EMBL" id="VWB47023.1"/>
    </source>
</evidence>
<evidence type="ECO:0000256" key="7">
    <source>
        <dbReference type="ARBA" id="ARBA00023237"/>
    </source>
</evidence>
<dbReference type="EMBL" id="CABVQD010000005">
    <property type="protein sequence ID" value="VWB47023.1"/>
    <property type="molecule type" value="Genomic_DNA"/>
</dbReference>
<dbReference type="PANTHER" id="PTHR35093:SF8">
    <property type="entry name" value="OUTER MEMBRANE PROTEIN NMB0088-RELATED"/>
    <property type="match status" value="1"/>
</dbReference>
<keyword evidence="4" id="KW-0812">Transmembrane</keyword>
<gene>
    <name evidence="9" type="ORF">BPA30113_02000</name>
</gene>
<evidence type="ECO:0000256" key="6">
    <source>
        <dbReference type="ARBA" id="ARBA00023136"/>
    </source>
</evidence>
<accession>A0A6P2JRD4</accession>
<evidence type="ECO:0000256" key="1">
    <source>
        <dbReference type="ARBA" id="ARBA00004571"/>
    </source>
</evidence>
<dbReference type="AlphaFoldDB" id="A0A6P2JRD4"/>
<dbReference type="InterPro" id="IPR005017">
    <property type="entry name" value="OMPP1/FadL/TodX"/>
</dbReference>
<organism evidence="9 10">
    <name type="scientific">Burkholderia paludis</name>
    <dbReference type="NCBI Taxonomy" id="1506587"/>
    <lineage>
        <taxon>Bacteria</taxon>
        <taxon>Pseudomonadati</taxon>
        <taxon>Pseudomonadota</taxon>
        <taxon>Betaproteobacteria</taxon>
        <taxon>Burkholderiales</taxon>
        <taxon>Burkholderiaceae</taxon>
        <taxon>Burkholderia</taxon>
        <taxon>Burkholderia cepacia complex</taxon>
    </lineage>
</organism>
<sequence>MKKNHLLYAMATGVMLSAGIEPAQAMNTTQTNATGAVESMMGGASIANPLTSAVAGDNPAGMAFVGNRADQGVQVLVGHAQSSFGDPSNRQAFDTTGPMPDGGFNVTLGERLSLGLSIGSAGGGVNYPGPALPIPGAPPAKAKNIFVNFLPTIAYRVTPDLAIGVSAILGVQKFEAQSILAPAAGGGVAVQPTHGMTTTYGAGGGIGVMWNVSPLVTVGASYSTRVRFSRASGYADDLFAAGGGHLDEPSRVGAGLALHLSPRLTVAADILRIQWSHVAVLGDPDTFGLRDQTVVRAGLSWAASDRFTVRFGGKHATDSIDSQHTAANYFAPLILTDSISGGFTWRASPKWDVSAGYEYDFPKTVTGSGASAGTNIHARYSLIMLNLGRKF</sequence>
<protein>
    <recommendedName>
        <fullName evidence="11">Aromatic hydrocarbon degradation protein</fullName>
    </recommendedName>
</protein>
<keyword evidence="5 8" id="KW-0732">Signal</keyword>
<comment type="similarity">
    <text evidence="2">Belongs to the OmpP1/FadL family.</text>
</comment>
<dbReference type="RefSeq" id="WP_081896556.1">
    <property type="nucleotide sequence ID" value="NZ_CABVQD010000005.1"/>
</dbReference>
<evidence type="ECO:0000256" key="4">
    <source>
        <dbReference type="ARBA" id="ARBA00022692"/>
    </source>
</evidence>
<dbReference type="SUPFAM" id="SSF56935">
    <property type="entry name" value="Porins"/>
    <property type="match status" value="1"/>
</dbReference>
<evidence type="ECO:0000256" key="5">
    <source>
        <dbReference type="ARBA" id="ARBA00022729"/>
    </source>
</evidence>
<comment type="subcellular location">
    <subcellularLocation>
        <location evidence="1">Cell outer membrane</location>
        <topology evidence="1">Multi-pass membrane protein</topology>
    </subcellularLocation>
</comment>
<dbReference type="Gene3D" id="2.40.160.60">
    <property type="entry name" value="Outer membrane protein transport protein (OMPP1/FadL/TodX)"/>
    <property type="match status" value="1"/>
</dbReference>
<reference evidence="9 10" key="1">
    <citation type="submission" date="2019-09" db="EMBL/GenBank/DDBJ databases">
        <authorList>
            <person name="Depoorter E."/>
        </authorList>
    </citation>
    <scope>NUCLEOTIDE SEQUENCE [LARGE SCALE GENOMIC DNA]</scope>
    <source>
        <strain evidence="9">LMG 30113</strain>
    </source>
</reference>
<dbReference type="Pfam" id="PF03349">
    <property type="entry name" value="Toluene_X"/>
    <property type="match status" value="1"/>
</dbReference>
<evidence type="ECO:0000313" key="10">
    <source>
        <dbReference type="Proteomes" id="UP000494330"/>
    </source>
</evidence>
<name>A0A6P2JRD4_9BURK</name>
<proteinExistence type="inferred from homology"/>
<dbReference type="GO" id="GO:0015483">
    <property type="term" value="F:long-chain fatty acid transporting porin activity"/>
    <property type="evidence" value="ECO:0007669"/>
    <property type="project" value="TreeGrafter"/>
</dbReference>
<keyword evidence="3" id="KW-1134">Transmembrane beta strand</keyword>
<keyword evidence="10" id="KW-1185">Reference proteome</keyword>
<keyword evidence="6" id="KW-0472">Membrane</keyword>
<dbReference type="GO" id="GO:0009279">
    <property type="term" value="C:cell outer membrane"/>
    <property type="evidence" value="ECO:0007669"/>
    <property type="project" value="UniProtKB-SubCell"/>
</dbReference>
<evidence type="ECO:0000256" key="3">
    <source>
        <dbReference type="ARBA" id="ARBA00022452"/>
    </source>
</evidence>
<evidence type="ECO:0008006" key="11">
    <source>
        <dbReference type="Google" id="ProtNLM"/>
    </source>
</evidence>
<dbReference type="PANTHER" id="PTHR35093">
    <property type="entry name" value="OUTER MEMBRANE PROTEIN NMB0088-RELATED"/>
    <property type="match status" value="1"/>
</dbReference>
<feature type="chain" id="PRO_5044426589" description="Aromatic hydrocarbon degradation protein" evidence="8">
    <location>
        <begin position="26"/>
        <end position="391"/>
    </location>
</feature>
<feature type="signal peptide" evidence="8">
    <location>
        <begin position="1"/>
        <end position="25"/>
    </location>
</feature>